<evidence type="ECO:0000256" key="3">
    <source>
        <dbReference type="ARBA" id="ARBA00012327"/>
    </source>
</evidence>
<dbReference type="EC" id="2.1.1.197" evidence="3 8"/>
<feature type="domain" description="Methyltransferase type 11" evidence="9">
    <location>
        <begin position="48"/>
        <end position="143"/>
    </location>
</feature>
<dbReference type="HAMAP" id="MF_00835">
    <property type="entry name" value="BioC"/>
    <property type="match status" value="1"/>
</dbReference>
<dbReference type="InterPro" id="IPR013216">
    <property type="entry name" value="Methyltransf_11"/>
</dbReference>
<dbReference type="UniPathway" id="UPA00078"/>
<dbReference type="Proteomes" id="UP000027602">
    <property type="component" value="Chromosome"/>
</dbReference>
<dbReference type="KEGG" id="bmet:BMMGA3_07185"/>
<protein>
    <recommendedName>
        <fullName evidence="3 8">Malonyl-[acyl-carrier protein] O-methyltransferase</fullName>
        <shortName evidence="8">Malonyl-ACP O-methyltransferase</shortName>
        <ecNumber evidence="3 8">2.1.1.197</ecNumber>
    </recommendedName>
    <alternativeName>
        <fullName evidence="8">Biotin synthesis protein BioC</fullName>
    </alternativeName>
</protein>
<dbReference type="Gene3D" id="3.40.50.150">
    <property type="entry name" value="Vaccinia Virus protein VP39"/>
    <property type="match status" value="1"/>
</dbReference>
<dbReference type="EMBL" id="CP007739">
    <property type="protein sequence ID" value="AIE59856.1"/>
    <property type="molecule type" value="Genomic_DNA"/>
</dbReference>
<keyword evidence="4 8" id="KW-0489">Methyltransferase</keyword>
<dbReference type="HOGENOM" id="CLU_046586_2_3_9"/>
<dbReference type="InterPro" id="IPR029063">
    <property type="entry name" value="SAM-dependent_MTases_sf"/>
</dbReference>
<evidence type="ECO:0000313" key="11">
    <source>
        <dbReference type="Proteomes" id="UP000027602"/>
    </source>
</evidence>
<comment type="catalytic activity">
    <reaction evidence="1 8">
        <text>malonyl-[ACP] + S-adenosyl-L-methionine = malonyl-[ACP] methyl ester + S-adenosyl-L-homocysteine</text>
        <dbReference type="Rhea" id="RHEA:17105"/>
        <dbReference type="Rhea" id="RHEA-COMP:9623"/>
        <dbReference type="Rhea" id="RHEA-COMP:9954"/>
        <dbReference type="ChEBI" id="CHEBI:57856"/>
        <dbReference type="ChEBI" id="CHEBI:59789"/>
        <dbReference type="ChEBI" id="CHEBI:78449"/>
        <dbReference type="ChEBI" id="CHEBI:78845"/>
        <dbReference type="EC" id="2.1.1.197"/>
    </reaction>
</comment>
<dbReference type="STRING" id="796606.BMMGA3_07185"/>
<dbReference type="GO" id="GO:0008757">
    <property type="term" value="F:S-adenosylmethionine-dependent methyltransferase activity"/>
    <property type="evidence" value="ECO:0007669"/>
    <property type="project" value="InterPro"/>
</dbReference>
<evidence type="ECO:0000256" key="4">
    <source>
        <dbReference type="ARBA" id="ARBA00022603"/>
    </source>
</evidence>
<dbReference type="PANTHER" id="PTHR43861">
    <property type="entry name" value="TRANS-ACONITATE 2-METHYLTRANSFERASE-RELATED"/>
    <property type="match status" value="1"/>
</dbReference>
<dbReference type="SUPFAM" id="SSF53335">
    <property type="entry name" value="S-adenosyl-L-methionine-dependent methyltransferases"/>
    <property type="match status" value="1"/>
</dbReference>
<reference evidence="10 11" key="1">
    <citation type="journal article" date="2015" name="BMC Genomics">
        <title>Transcriptome analysis of thermophilic methylotrophic Bacillus methanolicus MGA3 using RNA-sequencing provides detailed insights into its previously uncharted transcriptional landscape.</title>
        <authorList>
            <person name="Irla M."/>
            <person name="Neshat A."/>
            <person name="Brautaset T."/>
            <person name="Ruckert C."/>
            <person name="Kalinowski J."/>
            <person name="Wendisch V.F."/>
        </authorList>
    </citation>
    <scope>NUCLEOTIDE SEQUENCE [LARGE SCALE GENOMIC DNA]</scope>
    <source>
        <strain evidence="11">MGA3 / ATCC 53907</strain>
    </source>
</reference>
<proteinExistence type="inferred from homology"/>
<keyword evidence="7 8" id="KW-0093">Biotin biosynthesis</keyword>
<sequence>MIDKQLLRMRFSKQAKTYDEYANVQKKMAKKLFDSLPKMMCEQKMDILEIGCGTGFLTKLLNEAFPKARITAVDLAPGMIEVAQERMNNKECITFLCGDIEEMTIDGSYDFIVSNATFQWLNNLDTVINRLCSLLKPDGRLLFSTFGNKTFQELHTSYEHAKEKLQLPIISSPGQSFYSLEKLYQICKQELASSSTSSFEITGTEQLELEHFQTVREFFTSIKKIGANNSNKERSCQHPSFFRELMNFYEINYRDEMGVRATYHCLFINIKRKKESCLHST</sequence>
<comment type="function">
    <text evidence="8">Converts the free carboxyl group of a malonyl-thioester to its methyl ester by transfer of a methyl group from S-adenosyl-L-methionine (SAM). It allows to synthesize pimeloyl-ACP via the fatty acid synthetic pathway.</text>
</comment>
<dbReference type="Pfam" id="PF08241">
    <property type="entry name" value="Methyltransf_11"/>
    <property type="match status" value="1"/>
</dbReference>
<evidence type="ECO:0000256" key="2">
    <source>
        <dbReference type="ARBA" id="ARBA00004746"/>
    </source>
</evidence>
<dbReference type="GO" id="GO:0102130">
    <property type="term" value="F:malonyl-CoA methyltransferase activity"/>
    <property type="evidence" value="ECO:0007669"/>
    <property type="project" value="UniProtKB-EC"/>
</dbReference>
<dbReference type="CDD" id="cd02440">
    <property type="entry name" value="AdoMet_MTases"/>
    <property type="match status" value="1"/>
</dbReference>
<dbReference type="eggNOG" id="COG4106">
    <property type="taxonomic scope" value="Bacteria"/>
</dbReference>
<dbReference type="GO" id="GO:0009102">
    <property type="term" value="P:biotin biosynthetic process"/>
    <property type="evidence" value="ECO:0007669"/>
    <property type="project" value="UniProtKB-UniRule"/>
</dbReference>
<dbReference type="InterPro" id="IPR011814">
    <property type="entry name" value="BioC"/>
</dbReference>
<dbReference type="OrthoDB" id="9760689at2"/>
<dbReference type="NCBIfam" id="TIGR02072">
    <property type="entry name" value="BioC"/>
    <property type="match status" value="1"/>
</dbReference>
<evidence type="ECO:0000256" key="6">
    <source>
        <dbReference type="ARBA" id="ARBA00022691"/>
    </source>
</evidence>
<dbReference type="AlphaFoldDB" id="I3DU37"/>
<accession>I3DU37</accession>
<evidence type="ECO:0000256" key="1">
    <source>
        <dbReference type="ARBA" id="ARBA00000852"/>
    </source>
</evidence>
<organism evidence="10 11">
    <name type="scientific">Bacillus methanolicus (strain MGA3 / ATCC 53907)</name>
    <dbReference type="NCBI Taxonomy" id="796606"/>
    <lineage>
        <taxon>Bacteria</taxon>
        <taxon>Bacillati</taxon>
        <taxon>Bacillota</taxon>
        <taxon>Bacilli</taxon>
        <taxon>Bacillales</taxon>
        <taxon>Bacillaceae</taxon>
        <taxon>Bacillus</taxon>
    </lineage>
</organism>
<evidence type="ECO:0000256" key="5">
    <source>
        <dbReference type="ARBA" id="ARBA00022679"/>
    </source>
</evidence>
<evidence type="ECO:0000313" key="10">
    <source>
        <dbReference type="EMBL" id="AIE59856.1"/>
    </source>
</evidence>
<dbReference type="GO" id="GO:0032259">
    <property type="term" value="P:methylation"/>
    <property type="evidence" value="ECO:0007669"/>
    <property type="project" value="UniProtKB-KW"/>
</dbReference>
<comment type="similarity">
    <text evidence="8">Belongs to the methyltransferase superfamily.</text>
</comment>
<dbReference type="RefSeq" id="WP_003349645.1">
    <property type="nucleotide sequence ID" value="NZ_ADWW01000006.1"/>
</dbReference>
<evidence type="ECO:0000259" key="9">
    <source>
        <dbReference type="Pfam" id="PF08241"/>
    </source>
</evidence>
<comment type="pathway">
    <text evidence="2 8">Cofactor biosynthesis; biotin biosynthesis.</text>
</comment>
<gene>
    <name evidence="8 10" type="primary">bioC</name>
    <name evidence="10" type="ORF">BMMGA3_07185</name>
</gene>
<keyword evidence="6 8" id="KW-0949">S-adenosyl-L-methionine</keyword>
<evidence type="ECO:0000256" key="8">
    <source>
        <dbReference type="HAMAP-Rule" id="MF_00835"/>
    </source>
</evidence>
<dbReference type="GO" id="GO:0010340">
    <property type="term" value="F:carboxyl-O-methyltransferase activity"/>
    <property type="evidence" value="ECO:0007669"/>
    <property type="project" value="UniProtKB-UniRule"/>
</dbReference>
<name>I3DU37_BACMM</name>
<keyword evidence="11" id="KW-1185">Reference proteome</keyword>
<evidence type="ECO:0000256" key="7">
    <source>
        <dbReference type="ARBA" id="ARBA00022756"/>
    </source>
</evidence>
<keyword evidence="5 8" id="KW-0808">Transferase</keyword>